<sequence>MYKHGAFAEIMATKDYIPPKALGTLPVYFGTLPVHQFREYSDKVNTPILVSSFSAAQVQAGYNDEWSSFTLCEAIDAHFRNNIKPIGPIVLINVLDPSKHATENKTVTVSLLNKTGYIENNKVILNSISIADKQLGVDYDVKYTSDGNRLEIKDIKGTILTPVEVSFKEVDLALVTESELIGGTDAETGIKTGISVVDYVYLTHNMVPTLFCAPGWSEKETVDTALKAASQKINNHWYAFVNSDIESTSVKTIKHAKQAKVEKSYVSSNESPCWPMAYKGTKKYHLSTLATVTMQWVDYENGGVPYETPSNKPVDVVGMCLADGKPIIFDQVQANDLNSKGIRTLSYWGGRWVLWGGHTGEYEYGKDIDKKNVFDCSVRMLQYIANTFQSRYGIQVDKPMNRALKDTILNDMQEWLDNLIAQGKILLGEIVFEETSNPTSDVVEGDFVFDIATTTTPPGKSLTAKICYTVEGINVLFGGDE</sequence>
<dbReference type="PANTHER" id="PTHR35861">
    <property type="match status" value="1"/>
</dbReference>
<comment type="caution">
    <text evidence="1">The sequence shown here is derived from an EMBL/GenBank/DDBJ whole genome shotgun (WGS) entry which is preliminary data.</text>
</comment>
<proteinExistence type="predicted"/>
<accession>A0AA42DPG7</accession>
<evidence type="ECO:0000313" key="2">
    <source>
        <dbReference type="Proteomes" id="UP001169242"/>
    </source>
</evidence>
<name>A0AA42DPG7_9FIRM</name>
<keyword evidence="2" id="KW-1185">Reference proteome</keyword>
<dbReference type="AlphaFoldDB" id="A0AA42DPG7"/>
<gene>
    <name evidence="1" type="ORF">PBV87_12895</name>
</gene>
<organism evidence="1 2">
    <name type="scientific">Holtiella tumoricola</name>
    <dbReference type="NCBI Taxonomy" id="3018743"/>
    <lineage>
        <taxon>Bacteria</taxon>
        <taxon>Bacillati</taxon>
        <taxon>Bacillota</taxon>
        <taxon>Clostridia</taxon>
        <taxon>Lachnospirales</taxon>
        <taxon>Cellulosilyticaceae</taxon>
        <taxon>Holtiella</taxon>
    </lineage>
</organism>
<dbReference type="PANTHER" id="PTHR35861:SF2">
    <property type="entry name" value="FELS-2 PROPHAGE PROTEIN"/>
    <property type="match status" value="1"/>
</dbReference>
<dbReference type="Proteomes" id="UP001169242">
    <property type="component" value="Unassembled WGS sequence"/>
</dbReference>
<evidence type="ECO:0000313" key="1">
    <source>
        <dbReference type="EMBL" id="MDA3732386.1"/>
    </source>
</evidence>
<reference evidence="1" key="1">
    <citation type="journal article" date="2023" name="Int. J. Syst. Evol. Microbiol.">
        <title>&lt;i&gt;Holtiella tumoricola&lt;/i&gt; gen. nov. sp. nov., isolated from a human clinical sample.</title>
        <authorList>
            <person name="Allen-Vercoe E."/>
            <person name="Daigneault M.C."/>
            <person name="Vancuren S.J."/>
            <person name="Cochrane K."/>
            <person name="O'Neal L.L."/>
            <person name="Sankaranarayanan K."/>
            <person name="Lawson P.A."/>
        </authorList>
    </citation>
    <scope>NUCLEOTIDE SEQUENCE</scope>
    <source>
        <strain evidence="1">CC70A</strain>
    </source>
</reference>
<dbReference type="EMBL" id="JAQIFT010000047">
    <property type="protein sequence ID" value="MDA3732386.1"/>
    <property type="molecule type" value="Genomic_DNA"/>
</dbReference>
<dbReference type="RefSeq" id="WP_271012560.1">
    <property type="nucleotide sequence ID" value="NZ_JAQIFT010000047.1"/>
</dbReference>
<protein>
    <submittedName>
        <fullName evidence="1">Phage tail sheath protein</fullName>
    </submittedName>
</protein>
<dbReference type="InterPro" id="IPR052042">
    <property type="entry name" value="Tail_sheath_structural"/>
</dbReference>